<dbReference type="EMBL" id="FQZB01000010">
    <property type="protein sequence ID" value="SHJ73712.1"/>
    <property type="molecule type" value="Genomic_DNA"/>
</dbReference>
<organism evidence="2 3">
    <name type="scientific">Clostridium cavendishii DSM 21758</name>
    <dbReference type="NCBI Taxonomy" id="1121302"/>
    <lineage>
        <taxon>Bacteria</taxon>
        <taxon>Bacillati</taxon>
        <taxon>Bacillota</taxon>
        <taxon>Clostridia</taxon>
        <taxon>Eubacteriales</taxon>
        <taxon>Clostridiaceae</taxon>
        <taxon>Clostridium</taxon>
    </lineage>
</organism>
<dbReference type="GO" id="GO:0003677">
    <property type="term" value="F:DNA binding"/>
    <property type="evidence" value="ECO:0007669"/>
    <property type="project" value="InterPro"/>
</dbReference>
<evidence type="ECO:0000313" key="2">
    <source>
        <dbReference type="EMBL" id="SHJ73712.1"/>
    </source>
</evidence>
<keyword evidence="3" id="KW-1185">Reference proteome</keyword>
<gene>
    <name evidence="2" type="ORF">SAMN02745163_02465</name>
</gene>
<dbReference type="RefSeq" id="WP_072987916.1">
    <property type="nucleotide sequence ID" value="NZ_FQZB01000010.1"/>
</dbReference>
<evidence type="ECO:0000259" key="1">
    <source>
        <dbReference type="PROSITE" id="PS50943"/>
    </source>
</evidence>
<accession>A0A1M6LRI4</accession>
<sequence length="147" mass="16786">MEVIGISNINKKLGEVVNERRKARKLSTKELSTLLQISDGTLNNIENAKVDTFHLDVLNKLVKELAIPLDVIFPKTDFVINFSKHNTSIPIKLTDEKLYEIYLKHLEQYNSLFYLLCAGSSSNENLILLYETINNLYELIKSNSKNG</sequence>
<dbReference type="Pfam" id="PF01381">
    <property type="entry name" value="HTH_3"/>
    <property type="match status" value="1"/>
</dbReference>
<dbReference type="SUPFAM" id="SSF47413">
    <property type="entry name" value="lambda repressor-like DNA-binding domains"/>
    <property type="match status" value="1"/>
</dbReference>
<dbReference type="InterPro" id="IPR001387">
    <property type="entry name" value="Cro/C1-type_HTH"/>
</dbReference>
<dbReference type="OrthoDB" id="371153at2"/>
<dbReference type="STRING" id="1121302.SAMN02745163_02465"/>
<dbReference type="Proteomes" id="UP000184310">
    <property type="component" value="Unassembled WGS sequence"/>
</dbReference>
<dbReference type="InterPro" id="IPR010982">
    <property type="entry name" value="Lambda_DNA-bd_dom_sf"/>
</dbReference>
<reference evidence="2 3" key="1">
    <citation type="submission" date="2016-11" db="EMBL/GenBank/DDBJ databases">
        <authorList>
            <person name="Jaros S."/>
            <person name="Januszkiewicz K."/>
            <person name="Wedrychowicz H."/>
        </authorList>
    </citation>
    <scope>NUCLEOTIDE SEQUENCE [LARGE SCALE GENOMIC DNA]</scope>
    <source>
        <strain evidence="2 3">DSM 21758</strain>
    </source>
</reference>
<dbReference type="CDD" id="cd00093">
    <property type="entry name" value="HTH_XRE"/>
    <property type="match status" value="1"/>
</dbReference>
<dbReference type="Gene3D" id="1.10.260.40">
    <property type="entry name" value="lambda repressor-like DNA-binding domains"/>
    <property type="match status" value="1"/>
</dbReference>
<feature type="domain" description="HTH cro/C1-type" evidence="1">
    <location>
        <begin position="17"/>
        <end position="72"/>
    </location>
</feature>
<dbReference type="SMART" id="SM00530">
    <property type="entry name" value="HTH_XRE"/>
    <property type="match status" value="1"/>
</dbReference>
<evidence type="ECO:0000313" key="3">
    <source>
        <dbReference type="Proteomes" id="UP000184310"/>
    </source>
</evidence>
<protein>
    <submittedName>
        <fullName evidence="2">Helix-turn-helix domain-containing protein</fullName>
    </submittedName>
</protein>
<proteinExistence type="predicted"/>
<dbReference type="PROSITE" id="PS50943">
    <property type="entry name" value="HTH_CROC1"/>
    <property type="match status" value="1"/>
</dbReference>
<name>A0A1M6LRI4_9CLOT</name>
<dbReference type="AlphaFoldDB" id="A0A1M6LRI4"/>